<evidence type="ECO:0000313" key="2">
    <source>
        <dbReference type="EMBL" id="ADX45726.1"/>
    </source>
</evidence>
<dbReference type="HOGENOM" id="CLU_046654_0_0_4"/>
<dbReference type="SUPFAM" id="SSF117396">
    <property type="entry name" value="TM1631-like"/>
    <property type="match status" value="1"/>
</dbReference>
<reference evidence="2" key="1">
    <citation type="submission" date="2011-02" db="EMBL/GenBank/DDBJ databases">
        <title>Complete sequence of Acidovorax avenae subsp. avenae ATCC 19860.</title>
        <authorList>
            <consortium name="US DOE Joint Genome Institute"/>
            <person name="Lucas S."/>
            <person name="Copeland A."/>
            <person name="Lapidus A."/>
            <person name="Cheng J.-F."/>
            <person name="Goodwin L."/>
            <person name="Pitluck S."/>
            <person name="Chertkov O."/>
            <person name="Held B."/>
            <person name="Detter J.C."/>
            <person name="Han C."/>
            <person name="Tapia R."/>
            <person name="Land M."/>
            <person name="Hauser L."/>
            <person name="Kyrpides N."/>
            <person name="Ivanova N."/>
            <person name="Ovchinnikova G."/>
            <person name="Pagani I."/>
            <person name="Gordon S."/>
            <person name="Woyke T."/>
        </authorList>
    </citation>
    <scope>NUCLEOTIDE SEQUENCE</scope>
    <source>
        <strain evidence="2">ATCC 19860</strain>
    </source>
</reference>
<keyword evidence="3" id="KW-1185">Reference proteome</keyword>
<feature type="compositionally biased region" description="Acidic residues" evidence="1">
    <location>
        <begin position="1"/>
        <end position="11"/>
    </location>
</feature>
<evidence type="ECO:0008006" key="4">
    <source>
        <dbReference type="Google" id="ProtNLM"/>
    </source>
</evidence>
<gene>
    <name evidence="2" type="ordered locus">Acav_1808</name>
</gene>
<feature type="compositionally biased region" description="Low complexity" evidence="1">
    <location>
        <begin position="18"/>
        <end position="28"/>
    </location>
</feature>
<feature type="region of interest" description="Disordered" evidence="1">
    <location>
        <begin position="1"/>
        <end position="47"/>
    </location>
</feature>
<dbReference type="PANTHER" id="PTHR30348">
    <property type="entry name" value="UNCHARACTERIZED PROTEIN YECE"/>
    <property type="match status" value="1"/>
</dbReference>
<dbReference type="Gene3D" id="3.20.20.410">
    <property type="entry name" value="Protein of unknown function UPF0759"/>
    <property type="match status" value="1"/>
</dbReference>
<dbReference type="Pfam" id="PF01904">
    <property type="entry name" value="DUF72"/>
    <property type="match status" value="1"/>
</dbReference>
<protein>
    <recommendedName>
        <fullName evidence="4">DUF72 domain-containing protein</fullName>
    </recommendedName>
</protein>
<sequence>MQESLFGDDDLPPPPAPAAAAQSPAAEEAPAKPRRPPRTGGGVHPIEPDPGLLALAAALPPQLRLGGSSWSYPGWRGLVWEGEHSESTLARQGLAAYARHPLMRTVSIDRGFYKPLTVSQYAGYASQVPDDFRFIVKAPSLVTDALVRAEDGRGRAPNPAFLDPALALQEFVAPALEGLGAKIGALVFQLSPLPLAQLHRLEGTIAQLGSLLRAMPPLAPTAPDGVLAVEVRDPEWLSPEYEPLFAEALLSAGATYCLGLHAKMPPLEEQLRLLRRLWPGPLVCRWNLNPVHGAYGYEEAEALYNPFDRIVHPAPEVHALLARTLAGITGKGQNAFVAISNHAEGCAPITIRTLAGQVAALQGYRPPADVDGDSGADRNAGAGAEPESGDHSDHESGNDSTT</sequence>
<organism evidence="2 3">
    <name type="scientific">Paracidovorax avenae (strain ATCC 19860 / DSM 7227 / CCUG 15838 / JCM 20985 / LMG 2117 / NCPPB 1011)</name>
    <name type="common">Acidovorax avenae</name>
    <dbReference type="NCBI Taxonomy" id="643561"/>
    <lineage>
        <taxon>Bacteria</taxon>
        <taxon>Pseudomonadati</taxon>
        <taxon>Pseudomonadota</taxon>
        <taxon>Betaproteobacteria</taxon>
        <taxon>Burkholderiales</taxon>
        <taxon>Comamonadaceae</taxon>
        <taxon>Paracidovorax</taxon>
    </lineage>
</organism>
<dbReference type="EMBL" id="CP002521">
    <property type="protein sequence ID" value="ADX45726.1"/>
    <property type="molecule type" value="Genomic_DNA"/>
</dbReference>
<dbReference type="GeneID" id="34239929"/>
<dbReference type="PANTHER" id="PTHR30348:SF4">
    <property type="entry name" value="DUF72 DOMAIN-CONTAINING PROTEIN"/>
    <property type="match status" value="1"/>
</dbReference>
<proteinExistence type="predicted"/>
<evidence type="ECO:0000313" key="3">
    <source>
        <dbReference type="Proteomes" id="UP000002482"/>
    </source>
</evidence>
<dbReference type="InterPro" id="IPR002763">
    <property type="entry name" value="DUF72"/>
</dbReference>
<dbReference type="Proteomes" id="UP000002482">
    <property type="component" value="Chromosome"/>
</dbReference>
<dbReference type="InterPro" id="IPR036520">
    <property type="entry name" value="UPF0759_sf"/>
</dbReference>
<dbReference type="AlphaFoldDB" id="F0Q6H3"/>
<feature type="compositionally biased region" description="Basic and acidic residues" evidence="1">
    <location>
        <begin position="388"/>
        <end position="402"/>
    </location>
</feature>
<evidence type="ECO:0000256" key="1">
    <source>
        <dbReference type="SAM" id="MobiDB-lite"/>
    </source>
</evidence>
<name>F0Q6H3_PARA1</name>
<dbReference type="RefSeq" id="WP_013594244.1">
    <property type="nucleotide sequence ID" value="NC_015138.1"/>
</dbReference>
<feature type="region of interest" description="Disordered" evidence="1">
    <location>
        <begin position="364"/>
        <end position="402"/>
    </location>
</feature>
<dbReference type="OrthoDB" id="9780310at2"/>
<accession>F0Q6H3</accession>
<dbReference type="KEGG" id="aaa:Acav_1808"/>